<dbReference type="AlphaFoldDB" id="A0A0B2K1G2"/>
<evidence type="ECO:0000313" key="4">
    <source>
        <dbReference type="EMBL" id="KHM52012.1"/>
    </source>
</evidence>
<dbReference type="InterPro" id="IPR020904">
    <property type="entry name" value="Sc_DH/Rdtase_CS"/>
</dbReference>
<name>A0A0B2K1G2_9FIRM</name>
<dbReference type="InterPro" id="IPR050259">
    <property type="entry name" value="SDR"/>
</dbReference>
<reference evidence="4 5" key="1">
    <citation type="journal article" date="2013" name="PLoS ONE">
        <title>Identification and characterization of three novel lipases belonging to families II and V from Anaerovibrio lipolyticus 5ST.</title>
        <authorList>
            <person name="Prive F."/>
            <person name="Kaderbhai N.N."/>
            <person name="Girdwood S."/>
            <person name="Worgan H.J."/>
            <person name="Pinloche E."/>
            <person name="Scollan N.D."/>
            <person name="Huws S.A."/>
            <person name="Newbold C.J."/>
        </authorList>
    </citation>
    <scope>NUCLEOTIDE SEQUENCE [LARGE SCALE GENOMIC DNA]</scope>
    <source>
        <strain evidence="4 5">5S</strain>
    </source>
</reference>
<dbReference type="SUPFAM" id="SSF51735">
    <property type="entry name" value="NAD(P)-binding Rossmann-fold domains"/>
    <property type="match status" value="1"/>
</dbReference>
<dbReference type="Pfam" id="PF13561">
    <property type="entry name" value="adh_short_C2"/>
    <property type="match status" value="1"/>
</dbReference>
<sequence length="252" mass="27045">MNNKTVLITGGTSGIGLATAIRFAGKGYNVVLLGRDTDRGLRAVKSVMEKVSGAKCNYIPCDVRKINDCKNAVEKAAELYGSIDVLVNSAGVYFEQAIEDMSEDDFDLIMDINVKGTYFMTQQVVAEMKKKSSGVIVNISSDAGVHGNMLCSAYCASKGAVNLFTKAMALELAPWNIRVNSVCPGDVMTPLTEKQLEQYPDRETALKEMKSVYPLGKIGTPEEIAGVIEFLCSDDAAFVNGAIWSVDGGITA</sequence>
<organism evidence="4 5">
    <name type="scientific">Anaerovibrio lipolyticus</name>
    <dbReference type="NCBI Taxonomy" id="82374"/>
    <lineage>
        <taxon>Bacteria</taxon>
        <taxon>Bacillati</taxon>
        <taxon>Bacillota</taxon>
        <taxon>Negativicutes</taxon>
        <taxon>Selenomonadales</taxon>
        <taxon>Selenomonadaceae</taxon>
        <taxon>Anaerovibrio</taxon>
    </lineage>
</organism>
<dbReference type="InterPro" id="IPR036291">
    <property type="entry name" value="NAD(P)-bd_dom_sf"/>
</dbReference>
<evidence type="ECO:0000259" key="3">
    <source>
        <dbReference type="SMART" id="SM00822"/>
    </source>
</evidence>
<dbReference type="SMART" id="SM00822">
    <property type="entry name" value="PKS_KR"/>
    <property type="match status" value="1"/>
</dbReference>
<dbReference type="PROSITE" id="PS00061">
    <property type="entry name" value="ADH_SHORT"/>
    <property type="match status" value="1"/>
</dbReference>
<accession>A0A0B2K1G2</accession>
<dbReference type="InterPro" id="IPR002347">
    <property type="entry name" value="SDR_fam"/>
</dbReference>
<evidence type="ECO:0000313" key="5">
    <source>
        <dbReference type="Proteomes" id="UP000030993"/>
    </source>
</evidence>
<dbReference type="NCBIfam" id="NF005559">
    <property type="entry name" value="PRK07231.1"/>
    <property type="match status" value="1"/>
</dbReference>
<dbReference type="PRINTS" id="PR00080">
    <property type="entry name" value="SDRFAMILY"/>
</dbReference>
<gene>
    <name evidence="4" type="ORF">NZ47_07250</name>
</gene>
<dbReference type="eggNOG" id="COG1028">
    <property type="taxonomic scope" value="Bacteria"/>
</dbReference>
<keyword evidence="2" id="KW-0560">Oxidoreductase</keyword>
<comment type="similarity">
    <text evidence="1">Belongs to the short-chain dehydrogenases/reductases (SDR) family.</text>
</comment>
<dbReference type="FunFam" id="3.40.50.720:FF:000084">
    <property type="entry name" value="Short-chain dehydrogenase reductase"/>
    <property type="match status" value="1"/>
</dbReference>
<dbReference type="PANTHER" id="PTHR42879:SF2">
    <property type="entry name" value="3-OXOACYL-[ACYL-CARRIER-PROTEIN] REDUCTASE FABG"/>
    <property type="match status" value="1"/>
</dbReference>
<dbReference type="GO" id="GO:0008206">
    <property type="term" value="P:bile acid metabolic process"/>
    <property type="evidence" value="ECO:0007669"/>
    <property type="project" value="UniProtKB-ARBA"/>
</dbReference>
<dbReference type="EMBL" id="JSCE01000147">
    <property type="protein sequence ID" value="KHM52012.1"/>
    <property type="molecule type" value="Genomic_DNA"/>
</dbReference>
<feature type="domain" description="Ketoreductase" evidence="3">
    <location>
        <begin position="4"/>
        <end position="191"/>
    </location>
</feature>
<dbReference type="GO" id="GO:0016491">
    <property type="term" value="F:oxidoreductase activity"/>
    <property type="evidence" value="ECO:0007669"/>
    <property type="project" value="UniProtKB-KW"/>
</dbReference>
<comment type="caution">
    <text evidence="4">The sequence shown here is derived from an EMBL/GenBank/DDBJ whole genome shotgun (WGS) entry which is preliminary data.</text>
</comment>
<proteinExistence type="inferred from homology"/>
<dbReference type="PANTHER" id="PTHR42879">
    <property type="entry name" value="3-OXOACYL-(ACYL-CARRIER-PROTEIN) REDUCTASE"/>
    <property type="match status" value="1"/>
</dbReference>
<dbReference type="InterPro" id="IPR057326">
    <property type="entry name" value="KR_dom"/>
</dbReference>
<dbReference type="Gene3D" id="3.40.50.720">
    <property type="entry name" value="NAD(P)-binding Rossmann-like Domain"/>
    <property type="match status" value="1"/>
</dbReference>
<dbReference type="PRINTS" id="PR00081">
    <property type="entry name" value="GDHRDH"/>
</dbReference>
<dbReference type="Proteomes" id="UP000030993">
    <property type="component" value="Unassembled WGS sequence"/>
</dbReference>
<protein>
    <submittedName>
        <fullName evidence="4">Oxidoreductase</fullName>
    </submittedName>
</protein>
<dbReference type="CDD" id="cd05233">
    <property type="entry name" value="SDR_c"/>
    <property type="match status" value="1"/>
</dbReference>
<keyword evidence="5" id="KW-1185">Reference proteome</keyword>
<evidence type="ECO:0000256" key="1">
    <source>
        <dbReference type="ARBA" id="ARBA00006484"/>
    </source>
</evidence>
<dbReference type="RefSeq" id="WP_039208462.1">
    <property type="nucleotide sequence ID" value="NZ_JSCE01000147.1"/>
</dbReference>
<evidence type="ECO:0000256" key="2">
    <source>
        <dbReference type="ARBA" id="ARBA00023002"/>
    </source>
</evidence>
<dbReference type="STRING" id="82374.NZ47_07250"/>